<dbReference type="PRINTS" id="PR00081">
    <property type="entry name" value="GDHRDH"/>
</dbReference>
<protein>
    <submittedName>
        <fullName evidence="4">SDR family oxidoreductase</fullName>
    </submittedName>
</protein>
<dbReference type="PANTHER" id="PTHR43976">
    <property type="entry name" value="SHORT CHAIN DEHYDROGENASE"/>
    <property type="match status" value="1"/>
</dbReference>
<accession>A0ABR6VPH5</accession>
<dbReference type="Gene3D" id="3.40.50.720">
    <property type="entry name" value="NAD(P)-binding Rossmann-like Domain"/>
    <property type="match status" value="1"/>
</dbReference>
<dbReference type="PANTHER" id="PTHR43976:SF16">
    <property type="entry name" value="SHORT-CHAIN DEHYDROGENASE_REDUCTASE FAMILY PROTEIN"/>
    <property type="match status" value="1"/>
</dbReference>
<keyword evidence="2" id="KW-0560">Oxidoreductase</keyword>
<dbReference type="CDD" id="cd05374">
    <property type="entry name" value="17beta-HSD-like_SDR_c"/>
    <property type="match status" value="1"/>
</dbReference>
<dbReference type="InterPro" id="IPR020904">
    <property type="entry name" value="Sc_DH/Rdtase_CS"/>
</dbReference>
<proteinExistence type="inferred from homology"/>
<evidence type="ECO:0000256" key="2">
    <source>
        <dbReference type="ARBA" id="ARBA00023002"/>
    </source>
</evidence>
<gene>
    <name evidence="4" type="ORF">H7U12_05115</name>
</gene>
<dbReference type="InterPro" id="IPR051911">
    <property type="entry name" value="SDR_oxidoreductase"/>
</dbReference>
<dbReference type="RefSeq" id="WP_186633953.1">
    <property type="nucleotide sequence ID" value="NZ_JACOAF010000012.1"/>
</dbReference>
<dbReference type="PROSITE" id="PS00061">
    <property type="entry name" value="ADH_SHORT"/>
    <property type="match status" value="1"/>
</dbReference>
<dbReference type="EMBL" id="JACOAF010000012">
    <property type="protein sequence ID" value="MBC3539050.1"/>
    <property type="molecule type" value="Genomic_DNA"/>
</dbReference>
<comment type="similarity">
    <text evidence="1 3">Belongs to the short-chain dehydrogenases/reductases (SDR) family.</text>
</comment>
<comment type="caution">
    <text evidence="4">The sequence shown here is derived from an EMBL/GenBank/DDBJ whole genome shotgun (WGS) entry which is preliminary data.</text>
</comment>
<keyword evidence="5" id="KW-1185">Reference proteome</keyword>
<dbReference type="SUPFAM" id="SSF51735">
    <property type="entry name" value="NAD(P)-binding Rossmann-fold domains"/>
    <property type="match status" value="1"/>
</dbReference>
<evidence type="ECO:0000313" key="4">
    <source>
        <dbReference type="EMBL" id="MBC3539050.1"/>
    </source>
</evidence>
<name>A0ABR6VPH5_9BACT</name>
<sequence>MDSAKAWFITGASKGLGLALTKLVLAKGDKVVATSRNTESLSKSIGENNENFLPLQVDITSDAEVKDAVNRSIEKFGKLDVVVNNAGYSLVGSMEEVTDEEFRKTMDVNLFGTVNVIRAVMPYLRKQQSGHIINISSNAGYVGYANAASYNAAKFAVIGLSEALHLEAQPFNVKVTVVAPGQFRTNFMDEGSLTFTKNKIDVYKVAEAEAMWRSFSGQQMGDPEKLVNILYDITQLPTPPLHLLLGPDTYELITNHRAQEKQEIETWKHLTLSTNFD</sequence>
<reference evidence="4 5" key="1">
    <citation type="journal article" date="2019" name="Int. J. Syst. Evol. Microbiol.">
        <title>Rufibacter sediminis sp. nov., isolated from freshwater lake sediment.</title>
        <authorList>
            <person name="Qu J.H."/>
            <person name="Zhang L.J."/>
            <person name="Fu Y.H."/>
            <person name="Li H.F."/>
        </authorList>
    </citation>
    <scope>NUCLEOTIDE SEQUENCE [LARGE SCALE GENOMIC DNA]</scope>
    <source>
        <strain evidence="4 5">H-1</strain>
    </source>
</reference>
<dbReference type="Pfam" id="PF00106">
    <property type="entry name" value="adh_short"/>
    <property type="match status" value="1"/>
</dbReference>
<dbReference type="Proteomes" id="UP000659698">
    <property type="component" value="Unassembled WGS sequence"/>
</dbReference>
<dbReference type="InterPro" id="IPR036291">
    <property type="entry name" value="NAD(P)-bd_dom_sf"/>
</dbReference>
<evidence type="ECO:0000256" key="3">
    <source>
        <dbReference type="RuleBase" id="RU000363"/>
    </source>
</evidence>
<evidence type="ECO:0000256" key="1">
    <source>
        <dbReference type="ARBA" id="ARBA00006484"/>
    </source>
</evidence>
<evidence type="ECO:0000313" key="5">
    <source>
        <dbReference type="Proteomes" id="UP000659698"/>
    </source>
</evidence>
<organism evidence="4 5">
    <name type="scientific">Rufibacter sediminis</name>
    <dbReference type="NCBI Taxonomy" id="2762756"/>
    <lineage>
        <taxon>Bacteria</taxon>
        <taxon>Pseudomonadati</taxon>
        <taxon>Bacteroidota</taxon>
        <taxon>Cytophagia</taxon>
        <taxon>Cytophagales</taxon>
        <taxon>Hymenobacteraceae</taxon>
        <taxon>Rufibacter</taxon>
    </lineage>
</organism>
<dbReference type="InterPro" id="IPR002347">
    <property type="entry name" value="SDR_fam"/>
</dbReference>
<dbReference type="PRINTS" id="PR00080">
    <property type="entry name" value="SDRFAMILY"/>
</dbReference>